<organism evidence="2 3">
    <name type="scientific">Tetranychus urticae</name>
    <name type="common">Two-spotted spider mite</name>
    <dbReference type="NCBI Taxonomy" id="32264"/>
    <lineage>
        <taxon>Eukaryota</taxon>
        <taxon>Metazoa</taxon>
        <taxon>Ecdysozoa</taxon>
        <taxon>Arthropoda</taxon>
        <taxon>Chelicerata</taxon>
        <taxon>Arachnida</taxon>
        <taxon>Acari</taxon>
        <taxon>Acariformes</taxon>
        <taxon>Trombidiformes</taxon>
        <taxon>Prostigmata</taxon>
        <taxon>Eleutherengona</taxon>
        <taxon>Raphignathae</taxon>
        <taxon>Tetranychoidea</taxon>
        <taxon>Tetranychidae</taxon>
        <taxon>Tetranychus</taxon>
    </lineage>
</organism>
<proteinExistence type="predicted"/>
<dbReference type="AlphaFoldDB" id="T1JTK9"/>
<evidence type="ECO:0000256" key="1">
    <source>
        <dbReference type="SAM" id="Phobius"/>
    </source>
</evidence>
<dbReference type="Proteomes" id="UP000015104">
    <property type="component" value="Unassembled WGS sequence"/>
</dbReference>
<sequence>MNGLVPKESSEPIWVTQYDMALILWSIMAPIVLFPRKCGIHEITRSQMEDLIHFWAVLAYTLGIKDENNIMLSDYDETFAICDMILAKDVRPVSKERKYPSDHGFEVSKVLAVAIQPLAPIVSLQGLMRQWYRIFGITASVPVEHKFGYKSMVTLADTLLKYTVFRWMFAALLKFMLILRTWQRAKITATMNTLYPDEVHPDVDPHSFTPKELLAY</sequence>
<dbReference type="STRING" id="32264.T1JTK9"/>
<dbReference type="PANTHER" id="PTHR37159:SF1">
    <property type="entry name" value="GH11867P"/>
    <property type="match status" value="1"/>
</dbReference>
<evidence type="ECO:0000313" key="2">
    <source>
        <dbReference type="EnsemblMetazoa" id="tetur01g14510.1"/>
    </source>
</evidence>
<keyword evidence="1" id="KW-0812">Transmembrane</keyword>
<keyword evidence="3" id="KW-1185">Reference proteome</keyword>
<feature type="transmembrane region" description="Helical" evidence="1">
    <location>
        <begin position="20"/>
        <end position="38"/>
    </location>
</feature>
<dbReference type="PANTHER" id="PTHR37159">
    <property type="entry name" value="GH11867P"/>
    <property type="match status" value="1"/>
</dbReference>
<evidence type="ECO:0008006" key="4">
    <source>
        <dbReference type="Google" id="ProtNLM"/>
    </source>
</evidence>
<evidence type="ECO:0000313" key="3">
    <source>
        <dbReference type="Proteomes" id="UP000015104"/>
    </source>
</evidence>
<dbReference type="HOGENOM" id="CLU_1279113_0_0_1"/>
<name>T1JTK9_TETUR</name>
<keyword evidence="1" id="KW-1133">Transmembrane helix</keyword>
<accession>T1JTK9</accession>
<reference evidence="2" key="2">
    <citation type="submission" date="2015-06" db="UniProtKB">
        <authorList>
            <consortium name="EnsemblMetazoa"/>
        </authorList>
    </citation>
    <scope>IDENTIFICATION</scope>
</reference>
<dbReference type="EMBL" id="CAEY01000481">
    <property type="status" value="NOT_ANNOTATED_CDS"/>
    <property type="molecule type" value="Genomic_DNA"/>
</dbReference>
<dbReference type="EnsemblMetazoa" id="tetur01g14510.1">
    <property type="protein sequence ID" value="tetur01g14510.1"/>
    <property type="gene ID" value="tetur01g14510"/>
</dbReference>
<keyword evidence="1" id="KW-0472">Membrane</keyword>
<reference evidence="3" key="1">
    <citation type="submission" date="2011-08" db="EMBL/GenBank/DDBJ databases">
        <authorList>
            <person name="Rombauts S."/>
        </authorList>
    </citation>
    <scope>NUCLEOTIDE SEQUENCE</scope>
    <source>
        <strain evidence="3">London</strain>
    </source>
</reference>
<protein>
    <recommendedName>
        <fullName evidence="4">ER-bound oxygenase mpaB/mpaB'/Rubber oxygenase catalytic domain-containing protein</fullName>
    </recommendedName>
</protein>